<evidence type="ECO:0000259" key="1">
    <source>
        <dbReference type="Pfam" id="PF13175"/>
    </source>
</evidence>
<feature type="domain" description="ATPase AAA-type core" evidence="2">
    <location>
        <begin position="165"/>
        <end position="227"/>
    </location>
</feature>
<accession>E6MHS7</accession>
<dbReference type="HOGENOM" id="CLU_485643_0_0_9"/>
<dbReference type="STRING" id="887929.HMP0721_1562"/>
<dbReference type="RefSeq" id="WP_006598984.1">
    <property type="nucleotide sequence ID" value="NZ_GL622359.1"/>
</dbReference>
<dbReference type="EMBL" id="AEQN01000022">
    <property type="protein sequence ID" value="EFV01181.1"/>
    <property type="molecule type" value="Genomic_DNA"/>
</dbReference>
<dbReference type="InterPro" id="IPR034139">
    <property type="entry name" value="TOPRIM_OLD"/>
</dbReference>
<dbReference type="Pfam" id="PF20469">
    <property type="entry name" value="OLD-like_TOPRIM"/>
    <property type="match status" value="1"/>
</dbReference>
<sequence length="451" mass="51222">MFIRAINLIENYRNLSHQTLTFDPAVNFLIGENNIGKTNVLELLHHLLTEAPFEAKDFEDPEKPLCVQMELAIGEMVCRMTVQQAHAAAAASCTWECDGAIQAKKPKIPVIYDAAARLTNARSDMDGTEAGKLWYAAHLERRIVAIAKKQAAAVCTDATGQRCLPLVMILDEPEIHLHPYRQRRLIKTLEAMVTGGDAAFRERFKATTGIDALKGQIFIATHSPSILLGDYHQFIRIHQPCRSLRIAVVCGAALKMDYRLYKHMLHNFIYLKEAMFSHCIVFVEGDTEFGAFPVFAERYGLDMDARGIGLVKLDGADSLRRCMRLYQAFDIQTVAIIDRDKRPAYRNEKDVFFTDGDDFEADVYDHFEWEDYCRCAKTLQKIDAFLFHQGGETLTPAEGRKRMHRIRPRQLEQLKKSKNALRGSILATAVTRIPRSFMRVLAWLDAQIPGE</sequence>
<evidence type="ECO:0000259" key="3">
    <source>
        <dbReference type="Pfam" id="PF20469"/>
    </source>
</evidence>
<evidence type="ECO:0000313" key="4">
    <source>
        <dbReference type="EMBL" id="EFV01181.1"/>
    </source>
</evidence>
<dbReference type="AlphaFoldDB" id="E6MHS7"/>
<gene>
    <name evidence="4" type="ORF">HMP0721_1562</name>
</gene>
<dbReference type="eggNOG" id="COG1195">
    <property type="taxonomic scope" value="Bacteria"/>
</dbReference>
<feature type="domain" description="OLD protein-like TOPRIM" evidence="3">
    <location>
        <begin position="275"/>
        <end position="340"/>
    </location>
</feature>
<organism evidence="4 5">
    <name type="scientific">Pseudoramibacter alactolyticus ATCC 23263</name>
    <dbReference type="NCBI Taxonomy" id="887929"/>
    <lineage>
        <taxon>Bacteria</taxon>
        <taxon>Bacillati</taxon>
        <taxon>Bacillota</taxon>
        <taxon>Clostridia</taxon>
        <taxon>Eubacteriales</taxon>
        <taxon>Eubacteriaceae</taxon>
        <taxon>Pseudoramibacter</taxon>
    </lineage>
</organism>
<evidence type="ECO:0008006" key="6">
    <source>
        <dbReference type="Google" id="ProtNLM"/>
    </source>
</evidence>
<dbReference type="PANTHER" id="PTHR43581:SF2">
    <property type="entry name" value="EXCINUCLEASE ATPASE SUBUNIT"/>
    <property type="match status" value="1"/>
</dbReference>
<dbReference type="eggNOG" id="COG3593">
    <property type="taxonomic scope" value="Bacteria"/>
</dbReference>
<evidence type="ECO:0000259" key="2">
    <source>
        <dbReference type="Pfam" id="PF13304"/>
    </source>
</evidence>
<dbReference type="InterPro" id="IPR051396">
    <property type="entry name" value="Bact_Antivir_Def_Nuclease"/>
</dbReference>
<dbReference type="GO" id="GO:0016887">
    <property type="term" value="F:ATP hydrolysis activity"/>
    <property type="evidence" value="ECO:0007669"/>
    <property type="project" value="InterPro"/>
</dbReference>
<dbReference type="GO" id="GO:0005524">
    <property type="term" value="F:ATP binding"/>
    <property type="evidence" value="ECO:0007669"/>
    <property type="project" value="InterPro"/>
</dbReference>
<dbReference type="Pfam" id="PF13304">
    <property type="entry name" value="AAA_21"/>
    <property type="match status" value="1"/>
</dbReference>
<dbReference type="Proteomes" id="UP000004754">
    <property type="component" value="Unassembled WGS sequence"/>
</dbReference>
<dbReference type="CDD" id="cd01026">
    <property type="entry name" value="TOPRIM_OLD"/>
    <property type="match status" value="1"/>
</dbReference>
<dbReference type="Gene3D" id="3.40.50.300">
    <property type="entry name" value="P-loop containing nucleotide triphosphate hydrolases"/>
    <property type="match status" value="2"/>
</dbReference>
<dbReference type="OrthoDB" id="1093370at2"/>
<reference evidence="4 5" key="1">
    <citation type="submission" date="2010-12" db="EMBL/GenBank/DDBJ databases">
        <authorList>
            <person name="Muzny D."/>
            <person name="Qin X."/>
            <person name="Deng J."/>
            <person name="Jiang H."/>
            <person name="Liu Y."/>
            <person name="Qu J."/>
            <person name="Song X.-Z."/>
            <person name="Zhang L."/>
            <person name="Thornton R."/>
            <person name="Coyle M."/>
            <person name="Francisco L."/>
            <person name="Jackson L."/>
            <person name="Javaid M."/>
            <person name="Korchina V."/>
            <person name="Kovar C."/>
            <person name="Mata R."/>
            <person name="Mathew T."/>
            <person name="Ngo R."/>
            <person name="Nguyen L."/>
            <person name="Nguyen N."/>
            <person name="Okwuonu G."/>
            <person name="Ongeri F."/>
            <person name="Pham C."/>
            <person name="Simmons D."/>
            <person name="Wilczek-Boney K."/>
            <person name="Hale W."/>
            <person name="Jakkamsetti A."/>
            <person name="Pham P."/>
            <person name="Ruth R."/>
            <person name="San Lucas F."/>
            <person name="Warren J."/>
            <person name="Zhang J."/>
            <person name="Zhao Z."/>
            <person name="Zhou C."/>
            <person name="Zhu D."/>
            <person name="Lee S."/>
            <person name="Bess C."/>
            <person name="Blankenburg K."/>
            <person name="Forbes L."/>
            <person name="Fu Q."/>
            <person name="Gubbala S."/>
            <person name="Hirani K."/>
            <person name="Jayaseelan J.C."/>
            <person name="Lara F."/>
            <person name="Munidasa M."/>
            <person name="Palculict T."/>
            <person name="Patil S."/>
            <person name="Pu L.-L."/>
            <person name="Saada N."/>
            <person name="Tang L."/>
            <person name="Weissenberger G."/>
            <person name="Zhu Y."/>
            <person name="Hemphill L."/>
            <person name="Shang Y."/>
            <person name="Youmans B."/>
            <person name="Ayvaz T."/>
            <person name="Ross M."/>
            <person name="Santibanez J."/>
            <person name="Aqrawi P."/>
            <person name="Gross S."/>
            <person name="Joshi V."/>
            <person name="Fowler G."/>
            <person name="Nazareth L."/>
            <person name="Reid J."/>
            <person name="Worley K."/>
            <person name="Petrosino J."/>
            <person name="Highlander S."/>
            <person name="Gibbs R."/>
        </authorList>
    </citation>
    <scope>NUCLEOTIDE SEQUENCE [LARGE SCALE GENOMIC DNA]</scope>
    <source>
        <strain evidence="4 5">ATCC 23263</strain>
    </source>
</reference>
<evidence type="ECO:0000313" key="5">
    <source>
        <dbReference type="Proteomes" id="UP000004754"/>
    </source>
</evidence>
<dbReference type="InterPro" id="IPR027417">
    <property type="entry name" value="P-loop_NTPase"/>
</dbReference>
<comment type="caution">
    <text evidence="4">The sequence shown here is derived from an EMBL/GenBank/DDBJ whole genome shotgun (WGS) entry which is preliminary data.</text>
</comment>
<feature type="domain" description="Endonuclease GajA/Old nuclease/RecF-like AAA" evidence="1">
    <location>
        <begin position="1"/>
        <end position="59"/>
    </location>
</feature>
<dbReference type="SUPFAM" id="SSF52540">
    <property type="entry name" value="P-loop containing nucleoside triphosphate hydrolases"/>
    <property type="match status" value="1"/>
</dbReference>
<dbReference type="PANTHER" id="PTHR43581">
    <property type="entry name" value="ATP/GTP PHOSPHATASE"/>
    <property type="match status" value="1"/>
</dbReference>
<protein>
    <recommendedName>
        <fullName evidence="6">AAA domain-containing protein</fullName>
    </recommendedName>
</protein>
<name>E6MHS7_9FIRM</name>
<dbReference type="InterPro" id="IPR003959">
    <property type="entry name" value="ATPase_AAA_core"/>
</dbReference>
<proteinExistence type="predicted"/>
<dbReference type="InterPro" id="IPR041685">
    <property type="entry name" value="AAA_GajA/Old/RecF-like"/>
</dbReference>
<keyword evidence="5" id="KW-1185">Reference proteome</keyword>
<dbReference type="Pfam" id="PF13175">
    <property type="entry name" value="AAA_15"/>
    <property type="match status" value="1"/>
</dbReference>